<proteinExistence type="predicted"/>
<accession>A0A699TWD8</accession>
<gene>
    <name evidence="1" type="ORF">Tci_886149</name>
</gene>
<feature type="non-terminal residue" evidence="1">
    <location>
        <position position="66"/>
    </location>
</feature>
<sequence>SKKVEEMLNLRYLEDKPNVQGLGQECDPASSVPTGGVLVGSSIPASSVPTGGVLAGCSIPASSVPT</sequence>
<organism evidence="1">
    <name type="scientific">Tanacetum cinerariifolium</name>
    <name type="common">Dalmatian daisy</name>
    <name type="synonym">Chrysanthemum cinerariifolium</name>
    <dbReference type="NCBI Taxonomy" id="118510"/>
    <lineage>
        <taxon>Eukaryota</taxon>
        <taxon>Viridiplantae</taxon>
        <taxon>Streptophyta</taxon>
        <taxon>Embryophyta</taxon>
        <taxon>Tracheophyta</taxon>
        <taxon>Spermatophyta</taxon>
        <taxon>Magnoliopsida</taxon>
        <taxon>eudicotyledons</taxon>
        <taxon>Gunneridae</taxon>
        <taxon>Pentapetalae</taxon>
        <taxon>asterids</taxon>
        <taxon>campanulids</taxon>
        <taxon>Asterales</taxon>
        <taxon>Asteraceae</taxon>
        <taxon>Asteroideae</taxon>
        <taxon>Anthemideae</taxon>
        <taxon>Anthemidinae</taxon>
        <taxon>Tanacetum</taxon>
    </lineage>
</organism>
<name>A0A699TWD8_TANCI</name>
<comment type="caution">
    <text evidence="1">The sequence shown here is derived from an EMBL/GenBank/DDBJ whole genome shotgun (WGS) entry which is preliminary data.</text>
</comment>
<feature type="non-terminal residue" evidence="1">
    <location>
        <position position="1"/>
    </location>
</feature>
<dbReference type="EMBL" id="BKCJ011277659">
    <property type="protein sequence ID" value="GFD14180.1"/>
    <property type="molecule type" value="Genomic_DNA"/>
</dbReference>
<reference evidence="1" key="1">
    <citation type="journal article" date="2019" name="Sci. Rep.">
        <title>Draft genome of Tanacetum cinerariifolium, the natural source of mosquito coil.</title>
        <authorList>
            <person name="Yamashiro T."/>
            <person name="Shiraishi A."/>
            <person name="Satake H."/>
            <person name="Nakayama K."/>
        </authorList>
    </citation>
    <scope>NUCLEOTIDE SEQUENCE</scope>
</reference>
<evidence type="ECO:0000313" key="1">
    <source>
        <dbReference type="EMBL" id="GFD14180.1"/>
    </source>
</evidence>
<protein>
    <submittedName>
        <fullName evidence="1">Uncharacterized protein</fullName>
    </submittedName>
</protein>
<dbReference type="AlphaFoldDB" id="A0A699TWD8"/>